<keyword evidence="4" id="KW-0378">Hydrolase</keyword>
<dbReference type="InterPro" id="IPR029045">
    <property type="entry name" value="ClpP/crotonase-like_dom_sf"/>
</dbReference>
<evidence type="ECO:0000313" key="10">
    <source>
        <dbReference type="Proteomes" id="UP000479132"/>
    </source>
</evidence>
<feature type="domain" description="Peptidase S49" evidence="8">
    <location>
        <begin position="125"/>
        <end position="276"/>
    </location>
</feature>
<dbReference type="RefSeq" id="WP_165267004.1">
    <property type="nucleotide sequence ID" value="NZ_JAALLS010000005.1"/>
</dbReference>
<protein>
    <submittedName>
        <fullName evidence="9">Signal peptide peptidase SppA</fullName>
    </submittedName>
</protein>
<dbReference type="AlphaFoldDB" id="A0A6M1TCA4"/>
<keyword evidence="10" id="KW-1185">Reference proteome</keyword>
<name>A0A6M1TCA4_9BACT</name>
<dbReference type="SUPFAM" id="SSF52096">
    <property type="entry name" value="ClpP/crotonase"/>
    <property type="match status" value="2"/>
</dbReference>
<accession>A0A6M1TCA4</accession>
<dbReference type="NCBIfam" id="TIGR00705">
    <property type="entry name" value="SppA_67K"/>
    <property type="match status" value="1"/>
</dbReference>
<feature type="active site" description="Nucleophile" evidence="7">
    <location>
        <position position="395"/>
    </location>
</feature>
<dbReference type="Pfam" id="PF01343">
    <property type="entry name" value="Peptidase_S49"/>
    <property type="match status" value="2"/>
</dbReference>
<dbReference type="NCBIfam" id="TIGR00706">
    <property type="entry name" value="SppA_dom"/>
    <property type="match status" value="1"/>
</dbReference>
<organism evidence="9 10">
    <name type="scientific">Fodinibius halophilus</name>
    <dbReference type="NCBI Taxonomy" id="1736908"/>
    <lineage>
        <taxon>Bacteria</taxon>
        <taxon>Pseudomonadati</taxon>
        <taxon>Balneolota</taxon>
        <taxon>Balneolia</taxon>
        <taxon>Balneolales</taxon>
        <taxon>Balneolaceae</taxon>
        <taxon>Fodinibius</taxon>
    </lineage>
</organism>
<dbReference type="InterPro" id="IPR047272">
    <property type="entry name" value="S49_SppA_C"/>
</dbReference>
<dbReference type="PANTHER" id="PTHR33209">
    <property type="entry name" value="PROTEASE 4"/>
    <property type="match status" value="1"/>
</dbReference>
<dbReference type="GO" id="GO:0008236">
    <property type="term" value="F:serine-type peptidase activity"/>
    <property type="evidence" value="ECO:0007669"/>
    <property type="project" value="UniProtKB-KW"/>
</dbReference>
<evidence type="ECO:0000259" key="8">
    <source>
        <dbReference type="Pfam" id="PF01343"/>
    </source>
</evidence>
<evidence type="ECO:0000256" key="2">
    <source>
        <dbReference type="ARBA" id="ARBA00008683"/>
    </source>
</evidence>
<comment type="caution">
    <text evidence="9">The sequence shown here is derived from an EMBL/GenBank/DDBJ whole genome shotgun (WGS) entry which is preliminary data.</text>
</comment>
<feature type="active site" description="Proton donor/acceptor" evidence="7">
    <location>
        <position position="191"/>
    </location>
</feature>
<evidence type="ECO:0000256" key="5">
    <source>
        <dbReference type="ARBA" id="ARBA00022825"/>
    </source>
</evidence>
<dbReference type="InterPro" id="IPR047217">
    <property type="entry name" value="S49_SppA_67K_type_N"/>
</dbReference>
<dbReference type="PIRSF" id="PIRSF001217">
    <property type="entry name" value="Protease_4_SppA"/>
    <property type="match status" value="1"/>
</dbReference>
<dbReference type="CDD" id="cd07023">
    <property type="entry name" value="S49_Sppa_N_C"/>
    <property type="match status" value="1"/>
</dbReference>
<dbReference type="Gene3D" id="6.20.330.10">
    <property type="match status" value="2"/>
</dbReference>
<dbReference type="PANTHER" id="PTHR33209:SF1">
    <property type="entry name" value="PEPTIDASE S49 DOMAIN-CONTAINING PROTEIN"/>
    <property type="match status" value="1"/>
</dbReference>
<dbReference type="Gene3D" id="3.90.226.10">
    <property type="entry name" value="2-enoyl-CoA Hydratase, Chain A, domain 1"/>
    <property type="match status" value="2"/>
</dbReference>
<dbReference type="InterPro" id="IPR004635">
    <property type="entry name" value="Pept_S49_SppA"/>
</dbReference>
<dbReference type="GO" id="GO:0006465">
    <property type="term" value="P:signal peptide processing"/>
    <property type="evidence" value="ECO:0007669"/>
    <property type="project" value="InterPro"/>
</dbReference>
<keyword evidence="3" id="KW-0645">Protease</keyword>
<keyword evidence="5" id="KW-0720">Serine protease</keyword>
<sequence length="596" mass="66243">MKFFKTLIASTLGILLAFVLIFFIGLITISSTAEEPEPYIRSNSVLKISMSGALPTKTSSNPIDELMNPERNNKVSLETLKENLSKAEAHDNIAGVWLEIDFMGEGWANLQEAHKMIRSFRDSSDKFVYASTNDIGYNEKGYYLATAADSVFSPPESFFEFDGFFSQVTFYDGAFEKLGIETEITRHGKYKGAVEPYYRKEMSEENEYQMSQIIGQVSQTFLSATSSKSGKSIPQLNELLNGTPTLTAQFGYEQQFIDSLMYPDEVETHIKKQIGVKESSSLQTVSNSRYAKVSKSSAGISSSSTSNKIAVIHANGPIVPNTFSDSPFGNQDLITTDFFQEQLKDIRDDDDVKALVVRISSPGGSGSTSDLIWRMLKETQKEMPVIISMGNVAASGGYYIAIAGDKIVAEPTTITGSIGVFGTKFNMKQLFNDKLGLTFDEVKSHDHADWLTQTREFTSAEQKAFQQYIDTFYRTFVNKVAKGRDLSFEEADEVAQGRVWTGAAALEQGLVDELGGLDRALQLAAEESGIDNYSLDQYPKQKSFYDVLMGSAGAQAKAIIGEQWFTNPMTQKMQEHLSILKHRDALLFFPYDINIQ</sequence>
<comment type="subcellular location">
    <subcellularLocation>
        <location evidence="1">Membrane</location>
    </subcellularLocation>
</comment>
<dbReference type="GO" id="GO:0016020">
    <property type="term" value="C:membrane"/>
    <property type="evidence" value="ECO:0007669"/>
    <property type="project" value="UniProtKB-SubCell"/>
</dbReference>
<dbReference type="CDD" id="cd07018">
    <property type="entry name" value="S49_SppA_67K_type"/>
    <property type="match status" value="1"/>
</dbReference>
<reference evidence="9 10" key="1">
    <citation type="submission" date="2020-02" db="EMBL/GenBank/DDBJ databases">
        <title>Aliifodinibius halophilus 2W32, complete genome.</title>
        <authorList>
            <person name="Li Y."/>
            <person name="Wu S."/>
        </authorList>
    </citation>
    <scope>NUCLEOTIDE SEQUENCE [LARGE SCALE GENOMIC DNA]</scope>
    <source>
        <strain evidence="9 10">2W32</strain>
    </source>
</reference>
<keyword evidence="6" id="KW-0472">Membrane</keyword>
<dbReference type="Proteomes" id="UP000479132">
    <property type="component" value="Unassembled WGS sequence"/>
</dbReference>
<evidence type="ECO:0000256" key="6">
    <source>
        <dbReference type="ARBA" id="ARBA00023136"/>
    </source>
</evidence>
<dbReference type="EMBL" id="JAALLS010000005">
    <property type="protein sequence ID" value="NGP87862.1"/>
    <property type="molecule type" value="Genomic_DNA"/>
</dbReference>
<evidence type="ECO:0000256" key="4">
    <source>
        <dbReference type="ARBA" id="ARBA00022801"/>
    </source>
</evidence>
<proteinExistence type="inferred from homology"/>
<dbReference type="InterPro" id="IPR002142">
    <property type="entry name" value="Peptidase_S49"/>
</dbReference>
<evidence type="ECO:0000256" key="1">
    <source>
        <dbReference type="ARBA" id="ARBA00004370"/>
    </source>
</evidence>
<gene>
    <name evidence="9" type="primary">sppA</name>
    <name evidence="9" type="ORF">G3569_05825</name>
</gene>
<evidence type="ECO:0000256" key="3">
    <source>
        <dbReference type="ARBA" id="ARBA00022670"/>
    </source>
</evidence>
<evidence type="ECO:0000313" key="9">
    <source>
        <dbReference type="EMBL" id="NGP87862.1"/>
    </source>
</evidence>
<feature type="domain" description="Peptidase S49" evidence="8">
    <location>
        <begin position="378"/>
        <end position="530"/>
    </location>
</feature>
<dbReference type="InterPro" id="IPR004634">
    <property type="entry name" value="Pept_S49_pIV"/>
</dbReference>
<evidence type="ECO:0000256" key="7">
    <source>
        <dbReference type="PIRSR" id="PIRSR001217-1"/>
    </source>
</evidence>
<comment type="similarity">
    <text evidence="2">Belongs to the peptidase S49 family.</text>
</comment>